<dbReference type="EMBL" id="MKKK01000021">
    <property type="protein sequence ID" value="OEY96185.1"/>
    <property type="molecule type" value="Genomic_DNA"/>
</dbReference>
<comment type="caution">
    <text evidence="2">The sequence shown here is derived from an EMBL/GenBank/DDBJ whole genome shotgun (WGS) entry which is preliminary data.</text>
</comment>
<sequence>MNANVDLNIIIQKLLNDTYGLIFLCSIIFLVILAMVIYFVAKSGLISEIKNYLEYRNKSEQDRLKNQENLLNDSLFKNVKSELEYHFNIEKIQK</sequence>
<evidence type="ECO:0000313" key="3">
    <source>
        <dbReference type="Proteomes" id="UP000185895"/>
    </source>
</evidence>
<evidence type="ECO:0000256" key="1">
    <source>
        <dbReference type="SAM" id="Phobius"/>
    </source>
</evidence>
<keyword evidence="1" id="KW-1133">Transmembrane helix</keyword>
<dbReference type="AlphaFoldDB" id="A0A1E7RA85"/>
<dbReference type="RefSeq" id="WP_070069787.1">
    <property type="nucleotide sequence ID" value="NZ_MKKK01000021.1"/>
</dbReference>
<accession>A0A1E7RA85</accession>
<keyword evidence="1" id="KW-0812">Transmembrane</keyword>
<organism evidence="2 3">
    <name type="scientific">Acinetobacter qingfengensis</name>
    <dbReference type="NCBI Taxonomy" id="1262585"/>
    <lineage>
        <taxon>Bacteria</taxon>
        <taxon>Pseudomonadati</taxon>
        <taxon>Pseudomonadota</taxon>
        <taxon>Gammaproteobacteria</taxon>
        <taxon>Moraxellales</taxon>
        <taxon>Moraxellaceae</taxon>
        <taxon>Acinetobacter</taxon>
    </lineage>
</organism>
<gene>
    <name evidence="2" type="ORF">BJI46_12470</name>
</gene>
<proteinExistence type="predicted"/>
<evidence type="ECO:0000313" key="2">
    <source>
        <dbReference type="EMBL" id="OEY96185.1"/>
    </source>
</evidence>
<dbReference type="Proteomes" id="UP000185895">
    <property type="component" value="Unassembled WGS sequence"/>
</dbReference>
<reference evidence="2 3" key="1">
    <citation type="submission" date="2016-09" db="EMBL/GenBank/DDBJ databases">
        <authorList>
            <person name="Capua I."/>
            <person name="De Benedictis P."/>
            <person name="Joannis T."/>
            <person name="Lombin L.H."/>
            <person name="Cattoli G."/>
        </authorList>
    </citation>
    <scope>NUCLEOTIDE SEQUENCE [LARGE SCALE GENOMIC DNA]</scope>
    <source>
        <strain evidence="2 3">ANC 4671</strain>
    </source>
</reference>
<protein>
    <submittedName>
        <fullName evidence="2">Uncharacterized protein</fullName>
    </submittedName>
</protein>
<keyword evidence="1" id="KW-0472">Membrane</keyword>
<dbReference type="STRING" id="1262585.BJI46_12470"/>
<feature type="transmembrane region" description="Helical" evidence="1">
    <location>
        <begin position="20"/>
        <end position="41"/>
    </location>
</feature>
<keyword evidence="3" id="KW-1185">Reference proteome</keyword>
<name>A0A1E7RA85_9GAMM</name>